<reference evidence="2" key="1">
    <citation type="journal article" date="2023" name="G3 (Bethesda)">
        <title>A reference genome for the long-term kleptoplast-retaining sea slug Elysia crispata morphotype clarki.</title>
        <authorList>
            <person name="Eastman K.E."/>
            <person name="Pendleton A.L."/>
            <person name="Shaikh M.A."/>
            <person name="Suttiyut T."/>
            <person name="Ogas R."/>
            <person name="Tomko P."/>
            <person name="Gavelis G."/>
            <person name="Widhalm J.R."/>
            <person name="Wisecaver J.H."/>
        </authorList>
    </citation>
    <scope>NUCLEOTIDE SEQUENCE</scope>
    <source>
        <strain evidence="2">ECLA1</strain>
    </source>
</reference>
<gene>
    <name evidence="2" type="ORF">RRG08_033353</name>
</gene>
<dbReference type="SUPFAM" id="SSF48726">
    <property type="entry name" value="Immunoglobulin"/>
    <property type="match status" value="2"/>
</dbReference>
<protein>
    <submittedName>
        <fullName evidence="2">Uncharacterized protein</fullName>
    </submittedName>
</protein>
<dbReference type="InterPro" id="IPR013783">
    <property type="entry name" value="Ig-like_fold"/>
</dbReference>
<evidence type="ECO:0000256" key="1">
    <source>
        <dbReference type="SAM" id="MobiDB-lite"/>
    </source>
</evidence>
<feature type="region of interest" description="Disordered" evidence="1">
    <location>
        <begin position="149"/>
        <end position="169"/>
    </location>
</feature>
<comment type="caution">
    <text evidence="2">The sequence shown here is derived from an EMBL/GenBank/DDBJ whole genome shotgun (WGS) entry which is preliminary data.</text>
</comment>
<dbReference type="Gene3D" id="2.60.40.10">
    <property type="entry name" value="Immunoglobulins"/>
    <property type="match status" value="2"/>
</dbReference>
<organism evidence="2 3">
    <name type="scientific">Elysia crispata</name>
    <name type="common">lettuce slug</name>
    <dbReference type="NCBI Taxonomy" id="231223"/>
    <lineage>
        <taxon>Eukaryota</taxon>
        <taxon>Metazoa</taxon>
        <taxon>Spiralia</taxon>
        <taxon>Lophotrochozoa</taxon>
        <taxon>Mollusca</taxon>
        <taxon>Gastropoda</taxon>
        <taxon>Heterobranchia</taxon>
        <taxon>Euthyneura</taxon>
        <taxon>Panpulmonata</taxon>
        <taxon>Sacoglossa</taxon>
        <taxon>Placobranchoidea</taxon>
        <taxon>Plakobranchidae</taxon>
        <taxon>Elysia</taxon>
    </lineage>
</organism>
<dbReference type="InterPro" id="IPR036179">
    <property type="entry name" value="Ig-like_dom_sf"/>
</dbReference>
<evidence type="ECO:0000313" key="3">
    <source>
        <dbReference type="Proteomes" id="UP001283361"/>
    </source>
</evidence>
<evidence type="ECO:0000313" key="2">
    <source>
        <dbReference type="EMBL" id="KAK3764271.1"/>
    </source>
</evidence>
<proteinExistence type="predicted"/>
<accession>A0AAE0Z8H3</accession>
<sequence>METAISIQDRRILNDDRISVERPFLRDWNLHIRNVSLTDNGVYKCQINTRVVGTKRVELIVHDVGQGGEVLMIHNVTKECADTYECVADNKVPPAISHSFKITIQCVIGNDNDLRNDSPKIQFVSLASTVAISSLLAIGVSQTTNWPDSGLGRGVRGGTTGGNQSSGRNLLTRMHPPLSQKDIFLSIFQLKTLAGKYIPAHNQAVEMTKLTSSIEAVEHSPLELFDHQLTSPPPAG</sequence>
<dbReference type="Proteomes" id="UP001283361">
    <property type="component" value="Unassembled WGS sequence"/>
</dbReference>
<keyword evidence="3" id="KW-1185">Reference proteome</keyword>
<dbReference type="EMBL" id="JAWDGP010004454">
    <property type="protein sequence ID" value="KAK3764271.1"/>
    <property type="molecule type" value="Genomic_DNA"/>
</dbReference>
<name>A0AAE0Z8H3_9GAST</name>
<dbReference type="AlphaFoldDB" id="A0AAE0Z8H3"/>
<feature type="compositionally biased region" description="Gly residues" evidence="1">
    <location>
        <begin position="151"/>
        <end position="161"/>
    </location>
</feature>